<evidence type="ECO:0000256" key="5">
    <source>
        <dbReference type="ARBA" id="ARBA00022840"/>
    </source>
</evidence>
<comment type="caution">
    <text evidence="8">The sequence shown here is derived from an EMBL/GenBank/DDBJ whole genome shotgun (WGS) entry which is preliminary data.</text>
</comment>
<keyword evidence="4" id="KW-0418">Kinase</keyword>
<keyword evidence="3" id="KW-0547">Nucleotide-binding</keyword>
<feature type="domain" description="Histidine kinase" evidence="7">
    <location>
        <begin position="36"/>
        <end position="244"/>
    </location>
</feature>
<dbReference type="SUPFAM" id="SSF55874">
    <property type="entry name" value="ATPase domain of HSP90 chaperone/DNA topoisomerase II/histidine kinase"/>
    <property type="match status" value="1"/>
</dbReference>
<organism evidence="8">
    <name type="scientific">marine sediment metagenome</name>
    <dbReference type="NCBI Taxonomy" id="412755"/>
    <lineage>
        <taxon>unclassified sequences</taxon>
        <taxon>metagenomes</taxon>
        <taxon>ecological metagenomes</taxon>
    </lineage>
</organism>
<evidence type="ECO:0000256" key="1">
    <source>
        <dbReference type="ARBA" id="ARBA00022553"/>
    </source>
</evidence>
<evidence type="ECO:0000259" key="7">
    <source>
        <dbReference type="PROSITE" id="PS50109"/>
    </source>
</evidence>
<dbReference type="GO" id="GO:0005524">
    <property type="term" value="F:ATP binding"/>
    <property type="evidence" value="ECO:0007669"/>
    <property type="project" value="UniProtKB-KW"/>
</dbReference>
<dbReference type="GO" id="GO:0000155">
    <property type="term" value="F:phosphorelay sensor kinase activity"/>
    <property type="evidence" value="ECO:0007669"/>
    <property type="project" value="InterPro"/>
</dbReference>
<evidence type="ECO:0000256" key="4">
    <source>
        <dbReference type="ARBA" id="ARBA00022777"/>
    </source>
</evidence>
<dbReference type="PROSITE" id="PS50109">
    <property type="entry name" value="HIS_KIN"/>
    <property type="match status" value="1"/>
</dbReference>
<dbReference type="SMART" id="SM00387">
    <property type="entry name" value="HATPase_c"/>
    <property type="match status" value="1"/>
</dbReference>
<accession>X0X8W6</accession>
<evidence type="ECO:0000256" key="2">
    <source>
        <dbReference type="ARBA" id="ARBA00022679"/>
    </source>
</evidence>
<feature type="non-terminal residue" evidence="8">
    <location>
        <position position="247"/>
    </location>
</feature>
<dbReference type="PRINTS" id="PR00344">
    <property type="entry name" value="BCTRLSENSOR"/>
</dbReference>
<dbReference type="InterPro" id="IPR005467">
    <property type="entry name" value="His_kinase_dom"/>
</dbReference>
<name>X0X8W6_9ZZZZ</name>
<protein>
    <recommendedName>
        <fullName evidence="7">Histidine kinase domain-containing protein</fullName>
    </recommendedName>
</protein>
<dbReference type="PANTHER" id="PTHR43065:SF10">
    <property type="entry name" value="PEROXIDE STRESS-ACTIVATED HISTIDINE KINASE MAK3"/>
    <property type="match status" value="1"/>
</dbReference>
<dbReference type="InterPro" id="IPR004358">
    <property type="entry name" value="Sig_transdc_His_kin-like_C"/>
</dbReference>
<dbReference type="Pfam" id="PF02518">
    <property type="entry name" value="HATPase_c"/>
    <property type="match status" value="1"/>
</dbReference>
<dbReference type="CDD" id="cd00082">
    <property type="entry name" value="HisKA"/>
    <property type="match status" value="1"/>
</dbReference>
<reference evidence="8" key="1">
    <citation type="journal article" date="2014" name="Front. Microbiol.">
        <title>High frequency of phylogenetically diverse reductive dehalogenase-homologous genes in deep subseafloor sedimentary metagenomes.</title>
        <authorList>
            <person name="Kawai M."/>
            <person name="Futagami T."/>
            <person name="Toyoda A."/>
            <person name="Takaki Y."/>
            <person name="Nishi S."/>
            <person name="Hori S."/>
            <person name="Arai W."/>
            <person name="Tsubouchi T."/>
            <person name="Morono Y."/>
            <person name="Uchiyama I."/>
            <person name="Ito T."/>
            <person name="Fujiyama A."/>
            <person name="Inagaki F."/>
            <person name="Takami H."/>
        </authorList>
    </citation>
    <scope>NUCLEOTIDE SEQUENCE</scope>
    <source>
        <strain evidence="8">Expedition CK06-06</strain>
    </source>
</reference>
<gene>
    <name evidence="8" type="ORF">S01H1_69403</name>
</gene>
<dbReference type="InterPro" id="IPR036097">
    <property type="entry name" value="HisK_dim/P_sf"/>
</dbReference>
<evidence type="ECO:0000256" key="6">
    <source>
        <dbReference type="ARBA" id="ARBA00023012"/>
    </source>
</evidence>
<keyword evidence="1" id="KW-0597">Phosphoprotein</keyword>
<keyword evidence="2" id="KW-0808">Transferase</keyword>
<dbReference type="SMART" id="SM00388">
    <property type="entry name" value="HisKA"/>
    <property type="match status" value="1"/>
</dbReference>
<dbReference type="InterPro" id="IPR003661">
    <property type="entry name" value="HisK_dim/P_dom"/>
</dbReference>
<sequence length="247" mass="26929">EQLEEMVEERTKELQDAQVRLIQSEKLAATGRLAVSVAHEINNPLQGIGNYLSLISQQVAEDDSLHENLEMVKLGFERISEIVRRLRAFHRPVGEGMESTDINGVVERALALVGYQLSLGQVEVKTELAEQKLPVLGSAGQLEQVLVNLALNAQEAMPGGGVLMVRTTLRQAMVQVQVSDTGRGIGEEEMSRLFKPFYGGEGGQGLGLGLWISHNIIEGHGGSIEVESQVGEGSTFTISLPAYQRER</sequence>
<proteinExistence type="predicted"/>
<dbReference type="SUPFAM" id="SSF47384">
    <property type="entry name" value="Homodimeric domain of signal transducing histidine kinase"/>
    <property type="match status" value="1"/>
</dbReference>
<dbReference type="AlphaFoldDB" id="X0X8W6"/>
<dbReference type="InterPro" id="IPR003594">
    <property type="entry name" value="HATPase_dom"/>
</dbReference>
<evidence type="ECO:0000256" key="3">
    <source>
        <dbReference type="ARBA" id="ARBA00022741"/>
    </source>
</evidence>
<feature type="non-terminal residue" evidence="8">
    <location>
        <position position="1"/>
    </location>
</feature>
<dbReference type="Pfam" id="PF00512">
    <property type="entry name" value="HisKA"/>
    <property type="match status" value="1"/>
</dbReference>
<dbReference type="InterPro" id="IPR036890">
    <property type="entry name" value="HATPase_C_sf"/>
</dbReference>
<keyword evidence="5" id="KW-0067">ATP-binding</keyword>
<dbReference type="Gene3D" id="3.30.565.10">
    <property type="entry name" value="Histidine kinase-like ATPase, C-terminal domain"/>
    <property type="match status" value="1"/>
</dbReference>
<dbReference type="EMBL" id="BARS01046080">
    <property type="protein sequence ID" value="GAG39649.1"/>
    <property type="molecule type" value="Genomic_DNA"/>
</dbReference>
<dbReference type="PANTHER" id="PTHR43065">
    <property type="entry name" value="SENSOR HISTIDINE KINASE"/>
    <property type="match status" value="1"/>
</dbReference>
<keyword evidence="6" id="KW-0902">Two-component regulatory system</keyword>
<evidence type="ECO:0000313" key="8">
    <source>
        <dbReference type="EMBL" id="GAG39649.1"/>
    </source>
</evidence>
<dbReference type="Gene3D" id="1.10.287.130">
    <property type="match status" value="1"/>
</dbReference>